<reference evidence="1" key="1">
    <citation type="submission" date="2020-02" db="EMBL/GenBank/DDBJ databases">
        <authorList>
            <person name="Meier V. D."/>
        </authorList>
    </citation>
    <scope>NUCLEOTIDE SEQUENCE</scope>
    <source>
        <strain evidence="1">AVDCRST_MAG93</strain>
    </source>
</reference>
<organism evidence="1">
    <name type="scientific">uncultured Chloroflexia bacterium</name>
    <dbReference type="NCBI Taxonomy" id="1672391"/>
    <lineage>
        <taxon>Bacteria</taxon>
        <taxon>Bacillati</taxon>
        <taxon>Chloroflexota</taxon>
        <taxon>Chloroflexia</taxon>
        <taxon>environmental samples</taxon>
    </lineage>
</organism>
<accession>A0A6J4KMH5</accession>
<gene>
    <name evidence="1" type="ORF">AVDCRST_MAG93-5109</name>
</gene>
<sequence>MRSVRQQGVLAMSARVRLTWNSPTDMRIYQVRSRAASGISALL</sequence>
<dbReference type="EMBL" id="CADCTR010001722">
    <property type="protein sequence ID" value="CAA9309176.1"/>
    <property type="molecule type" value="Genomic_DNA"/>
</dbReference>
<proteinExistence type="predicted"/>
<name>A0A6J4KMH5_9CHLR</name>
<dbReference type="AlphaFoldDB" id="A0A6J4KMH5"/>
<evidence type="ECO:0000313" key="1">
    <source>
        <dbReference type="EMBL" id="CAA9309176.1"/>
    </source>
</evidence>
<protein>
    <submittedName>
        <fullName evidence="1">Uncharacterized protein</fullName>
    </submittedName>
</protein>